<dbReference type="RefSeq" id="XP_013248309.1">
    <property type="nucleotide sequence ID" value="XM_013392855.1"/>
</dbReference>
<reference evidence="1" key="2">
    <citation type="submission" date="2013-10" db="EMBL/GenBank/DDBJ databases">
        <authorList>
            <person name="Aslett M."/>
        </authorList>
    </citation>
    <scope>NUCLEOTIDE SEQUENCE</scope>
    <source>
        <strain evidence="1">Houghton</strain>
    </source>
</reference>
<reference evidence="1" key="1">
    <citation type="submission" date="2013-10" db="EMBL/GenBank/DDBJ databases">
        <title>Genomic analysis of the causative agents of coccidiosis in chickens.</title>
        <authorList>
            <person name="Reid A.J."/>
            <person name="Blake D."/>
            <person name="Billington K."/>
            <person name="Browne H."/>
            <person name="Dunn M."/>
            <person name="Hung S."/>
            <person name="Kawahara F."/>
            <person name="Miranda-Saavedra D."/>
            <person name="Mourier T."/>
            <person name="Nagra H."/>
            <person name="Otto T.D."/>
            <person name="Rawlings N."/>
            <person name="Sanchez A."/>
            <person name="Sanders M."/>
            <person name="Subramaniam C."/>
            <person name="Tay Y."/>
            <person name="Dear P."/>
            <person name="Doerig C."/>
            <person name="Gruber A."/>
            <person name="Parkinson J."/>
            <person name="Shirley M."/>
            <person name="Wan K.L."/>
            <person name="Berriman M."/>
            <person name="Tomley F."/>
            <person name="Pain A."/>
        </authorList>
    </citation>
    <scope>NUCLEOTIDE SEQUENCE</scope>
    <source>
        <strain evidence="1">Houghton</strain>
    </source>
</reference>
<protein>
    <submittedName>
        <fullName evidence="1">Transcription factor btf3, putative</fullName>
    </submittedName>
</protein>
<dbReference type="OrthoDB" id="351053at2759"/>
<dbReference type="GeneID" id="25274605"/>
<dbReference type="EMBL" id="HG672138">
    <property type="protein sequence ID" value="CDI82203.1"/>
    <property type="molecule type" value="Genomic_DNA"/>
</dbReference>
<dbReference type="VEuPathDB" id="ToxoDB:EAH_00065350"/>
<organism evidence="1 2">
    <name type="scientific">Eimeria acervulina</name>
    <name type="common">Coccidian parasite</name>
    <dbReference type="NCBI Taxonomy" id="5801"/>
    <lineage>
        <taxon>Eukaryota</taxon>
        <taxon>Sar</taxon>
        <taxon>Alveolata</taxon>
        <taxon>Apicomplexa</taxon>
        <taxon>Conoidasida</taxon>
        <taxon>Coccidia</taxon>
        <taxon>Eucoccidiorida</taxon>
        <taxon>Eimeriorina</taxon>
        <taxon>Eimeriidae</taxon>
        <taxon>Eimeria</taxon>
    </lineage>
</organism>
<keyword evidence="2" id="KW-1185">Reference proteome</keyword>
<evidence type="ECO:0000313" key="1">
    <source>
        <dbReference type="EMBL" id="CDI82203.1"/>
    </source>
</evidence>
<accession>U6GSE9</accession>
<dbReference type="AlphaFoldDB" id="U6GSE9"/>
<feature type="non-terminal residue" evidence="1">
    <location>
        <position position="319"/>
    </location>
</feature>
<dbReference type="Proteomes" id="UP000018050">
    <property type="component" value="Unassembled WGS sequence"/>
</dbReference>
<proteinExistence type="predicted"/>
<name>U6GSE9_EIMAC</name>
<evidence type="ECO:0000313" key="2">
    <source>
        <dbReference type="Proteomes" id="UP000018050"/>
    </source>
</evidence>
<sequence>MPRHNRPTPAEFLYRSACLSPPSPGDGGEEAAFRDCQYEGIYSFIADERSKVVVIGGPSGELKPMFKTVAPESSPNHQQKTSLSDRLPIPIRTPIRLHRSTEETISNQLTFRNPLYPLDAAIGAFVVCNSRWETFRRNLHNVEKNSTYPPPVASAVPARASPARAAGDRTIGSEESLKRLVSFDVITSRRCLRELLRFLFPNTTPYNTPFAIDVDLVGNTLLFTSKAPAKTTSAGCGRDFEHKATTIATVSTGEGKREELTTSFVLHSFHFCQQMRILITAEVDAVDPGFNLLPKQEASSSSSIDCGGEYCSYKEQDIG</sequence>
<gene>
    <name evidence="1" type="ORF">EAH_00065350</name>
</gene>